<dbReference type="InterPro" id="IPR012337">
    <property type="entry name" value="RNaseH-like_sf"/>
</dbReference>
<feature type="compositionally biased region" description="Basic and acidic residues" evidence="37">
    <location>
        <begin position="607"/>
        <end position="620"/>
    </location>
</feature>
<keyword evidence="18" id="KW-0378">Hydrolase</keyword>
<dbReference type="Gene3D" id="3.30.420.10">
    <property type="entry name" value="Ribonuclease H-like superfamily/Ribonuclease H"/>
    <property type="match status" value="1"/>
</dbReference>
<evidence type="ECO:0000256" key="37">
    <source>
        <dbReference type="SAM" id="MobiDB-lite"/>
    </source>
</evidence>
<dbReference type="GO" id="GO:0008270">
    <property type="term" value="F:zinc ion binding"/>
    <property type="evidence" value="ECO:0007669"/>
    <property type="project" value="UniProtKB-KW"/>
</dbReference>
<evidence type="ECO:0000256" key="33">
    <source>
        <dbReference type="ARBA" id="ARBA00055265"/>
    </source>
</evidence>
<comment type="function">
    <text evidence="33">Nucleocapsid protein p11 (NC) forms the nucleocore that coats the retro-elements dimeric RNA. Binds these RNAs through its zinc fingers. Promotes primer tRNA(i)-Met annealing to the multipartite primer-binding site (PBS), dimerization of Ty3 RNA and initiation of reverse transcription.</text>
</comment>
<evidence type="ECO:0000256" key="16">
    <source>
        <dbReference type="ARBA" id="ARBA00022759"/>
    </source>
</evidence>
<feature type="region of interest" description="Disordered" evidence="37">
    <location>
        <begin position="296"/>
        <end position="319"/>
    </location>
</feature>
<keyword evidence="29" id="KW-0539">Nucleus</keyword>
<dbReference type="InterPro" id="IPR036397">
    <property type="entry name" value="RNaseH_sf"/>
</dbReference>
<dbReference type="InterPro" id="IPR041588">
    <property type="entry name" value="Integrase_H2C2"/>
</dbReference>
<dbReference type="GO" id="GO:0003964">
    <property type="term" value="F:RNA-directed DNA polymerase activity"/>
    <property type="evidence" value="ECO:0007669"/>
    <property type="project" value="UniProtKB-KW"/>
</dbReference>
<keyword evidence="7" id="KW-1188">Viral release from host cell</keyword>
<dbReference type="GO" id="GO:0006310">
    <property type="term" value="P:DNA recombination"/>
    <property type="evidence" value="ECO:0007669"/>
    <property type="project" value="UniProtKB-KW"/>
</dbReference>
<keyword evidence="20" id="KW-0067">ATP-binding</keyword>
<keyword evidence="9" id="KW-0808">Transferase</keyword>
<proteinExistence type="predicted"/>
<organism evidence="40 41">
    <name type="scientific">Raphanus sativus</name>
    <name type="common">Radish</name>
    <name type="synonym">Raphanus raphanistrum var. sativus</name>
    <dbReference type="NCBI Taxonomy" id="3726"/>
    <lineage>
        <taxon>Eukaryota</taxon>
        <taxon>Viridiplantae</taxon>
        <taxon>Streptophyta</taxon>
        <taxon>Embryophyta</taxon>
        <taxon>Tracheophyta</taxon>
        <taxon>Spermatophyta</taxon>
        <taxon>Magnoliopsida</taxon>
        <taxon>eudicotyledons</taxon>
        <taxon>Gunneridae</taxon>
        <taxon>Pentapetalae</taxon>
        <taxon>rosids</taxon>
        <taxon>malvids</taxon>
        <taxon>Brassicales</taxon>
        <taxon>Brassicaceae</taxon>
        <taxon>Brassiceae</taxon>
        <taxon>Raphanus</taxon>
    </lineage>
</organism>
<feature type="compositionally biased region" description="Basic residues" evidence="37">
    <location>
        <begin position="57"/>
        <end position="67"/>
    </location>
</feature>
<evidence type="ECO:0000256" key="22">
    <source>
        <dbReference type="ARBA" id="ARBA00022884"/>
    </source>
</evidence>
<keyword evidence="40" id="KW-1185">Reference proteome</keyword>
<comment type="subcellular location">
    <subcellularLocation>
        <location evidence="4">Cytoplasm</location>
    </subcellularLocation>
    <subcellularLocation>
        <location evidence="3">Nucleus</location>
    </subcellularLocation>
</comment>
<keyword evidence="19" id="KW-0862">Zinc</keyword>
<evidence type="ECO:0000256" key="28">
    <source>
        <dbReference type="ARBA" id="ARBA00023172"/>
    </source>
</evidence>
<dbReference type="GO" id="GO:0003677">
    <property type="term" value="F:DNA binding"/>
    <property type="evidence" value="ECO:0007669"/>
    <property type="project" value="UniProtKB-KW"/>
</dbReference>
<evidence type="ECO:0000256" key="19">
    <source>
        <dbReference type="ARBA" id="ARBA00022833"/>
    </source>
</evidence>
<evidence type="ECO:0000259" key="39">
    <source>
        <dbReference type="PROSITE" id="PS50994"/>
    </source>
</evidence>
<evidence type="ECO:0000256" key="14">
    <source>
        <dbReference type="ARBA" id="ARBA00022750"/>
    </source>
</evidence>
<dbReference type="GO" id="GO:0005634">
    <property type="term" value="C:nucleus"/>
    <property type="evidence" value="ECO:0007669"/>
    <property type="project" value="UniProtKB-SubCell"/>
</dbReference>
<dbReference type="GeneID" id="130500129"/>
<keyword evidence="15" id="KW-0688">Ribosomal frameshifting</keyword>
<dbReference type="GO" id="GO:0075523">
    <property type="term" value="P:viral translational frameshifting"/>
    <property type="evidence" value="ECO:0007669"/>
    <property type="project" value="UniProtKB-KW"/>
</dbReference>
<evidence type="ECO:0000256" key="2">
    <source>
        <dbReference type="ARBA" id="ARBA00002180"/>
    </source>
</evidence>
<feature type="region of interest" description="Disordered" evidence="37">
    <location>
        <begin position="597"/>
        <end position="626"/>
    </location>
</feature>
<dbReference type="GO" id="GO:0004190">
    <property type="term" value="F:aspartic-type endopeptidase activity"/>
    <property type="evidence" value="ECO:0007669"/>
    <property type="project" value="UniProtKB-KW"/>
</dbReference>
<dbReference type="PROSITE" id="PS50994">
    <property type="entry name" value="INTEGRASE"/>
    <property type="match status" value="1"/>
</dbReference>
<dbReference type="Gene3D" id="2.40.70.10">
    <property type="entry name" value="Acid Proteases"/>
    <property type="match status" value="1"/>
</dbReference>
<keyword evidence="17" id="KW-0863">Zinc-finger</keyword>
<keyword evidence="22" id="KW-0694">RNA-binding</keyword>
<evidence type="ECO:0000256" key="25">
    <source>
        <dbReference type="ARBA" id="ARBA00022932"/>
    </source>
</evidence>
<dbReference type="FunFam" id="3.30.70.270:FF:000026">
    <property type="entry name" value="Transposon Ty3-G Gag-Pol polyprotein"/>
    <property type="match status" value="1"/>
</dbReference>
<dbReference type="GO" id="GO:0005524">
    <property type="term" value="F:ATP binding"/>
    <property type="evidence" value="ECO:0007669"/>
    <property type="project" value="UniProtKB-KW"/>
</dbReference>
<keyword evidence="21" id="KW-0460">Magnesium</keyword>
<evidence type="ECO:0000256" key="30">
    <source>
        <dbReference type="ARBA" id="ARBA00023268"/>
    </source>
</evidence>
<dbReference type="InterPro" id="IPR000477">
    <property type="entry name" value="RT_dom"/>
</dbReference>
<dbReference type="PROSITE" id="PS50878">
    <property type="entry name" value="RT_POL"/>
    <property type="match status" value="1"/>
</dbReference>
<dbReference type="CDD" id="cd01647">
    <property type="entry name" value="RT_LTR"/>
    <property type="match status" value="1"/>
</dbReference>
<evidence type="ECO:0000256" key="34">
    <source>
        <dbReference type="ARBA" id="ARBA00055383"/>
    </source>
</evidence>
<dbReference type="GO" id="GO:0005737">
    <property type="term" value="C:cytoplasm"/>
    <property type="evidence" value="ECO:0007669"/>
    <property type="project" value="UniProtKB-SubCell"/>
</dbReference>
<evidence type="ECO:0000256" key="27">
    <source>
        <dbReference type="ARBA" id="ARBA00023125"/>
    </source>
</evidence>
<evidence type="ECO:0000256" key="21">
    <source>
        <dbReference type="ARBA" id="ARBA00022842"/>
    </source>
</evidence>
<evidence type="ECO:0000256" key="1">
    <source>
        <dbReference type="ARBA" id="ARBA00000077"/>
    </source>
</evidence>
<evidence type="ECO:0000256" key="29">
    <source>
        <dbReference type="ARBA" id="ARBA00023242"/>
    </source>
</evidence>
<evidence type="ECO:0000256" key="10">
    <source>
        <dbReference type="ARBA" id="ARBA00022695"/>
    </source>
</evidence>
<dbReference type="SUPFAM" id="SSF53098">
    <property type="entry name" value="Ribonuclease H-like"/>
    <property type="match status" value="1"/>
</dbReference>
<dbReference type="Pfam" id="PF17917">
    <property type="entry name" value="RT_RNaseH"/>
    <property type="match status" value="1"/>
</dbReference>
<evidence type="ECO:0000256" key="24">
    <source>
        <dbReference type="ARBA" id="ARBA00022918"/>
    </source>
</evidence>
<dbReference type="InterPro" id="IPR043128">
    <property type="entry name" value="Rev_trsase/Diguanyl_cyclase"/>
</dbReference>
<dbReference type="GO" id="GO:0015074">
    <property type="term" value="P:DNA integration"/>
    <property type="evidence" value="ECO:0007669"/>
    <property type="project" value="UniProtKB-KW"/>
</dbReference>
<keyword evidence="13" id="KW-0547">Nucleotide-binding</keyword>
<evidence type="ECO:0000256" key="6">
    <source>
        <dbReference type="ARBA" id="ARBA00022490"/>
    </source>
</evidence>
<keyword evidence="30" id="KW-0511">Multifunctional enzyme</keyword>
<dbReference type="InterPro" id="IPR001584">
    <property type="entry name" value="Integrase_cat-core"/>
</dbReference>
<dbReference type="PANTHER" id="PTHR35046:SF9">
    <property type="entry name" value="RNA-DIRECTED DNA POLYMERASE"/>
    <property type="match status" value="1"/>
</dbReference>
<protein>
    <recommendedName>
        <fullName evidence="5">RNA-directed DNA polymerase</fullName>
        <ecNumber evidence="5">2.7.7.49</ecNumber>
    </recommendedName>
    <alternativeName>
        <fullName evidence="36">Gag3-Pol3</fullName>
    </alternativeName>
</protein>
<dbReference type="EC" id="2.7.7.49" evidence="5"/>
<comment type="function">
    <text evidence="2">The aspartyl protease (PR) mediates the proteolytic cleavages of the Gag and Gag-Pol polyproteins after assembly of the VLP.</text>
</comment>
<keyword evidence="16" id="KW-0255">Endonuclease</keyword>
<reference evidence="41" key="2">
    <citation type="submission" date="2025-08" db="UniProtKB">
        <authorList>
            <consortium name="RefSeq"/>
        </authorList>
    </citation>
    <scope>IDENTIFICATION</scope>
    <source>
        <tissue evidence="41">Leaf</tissue>
    </source>
</reference>
<evidence type="ECO:0000256" key="23">
    <source>
        <dbReference type="ARBA" id="ARBA00022908"/>
    </source>
</evidence>
<evidence type="ECO:0000256" key="26">
    <source>
        <dbReference type="ARBA" id="ARBA00023113"/>
    </source>
</evidence>
<keyword evidence="25" id="KW-0239">DNA-directed DNA polymerase</keyword>
<keyword evidence="8" id="KW-0645">Protease</keyword>
<dbReference type="RefSeq" id="XP_056850830.1">
    <property type="nucleotide sequence ID" value="XM_056994850.1"/>
</dbReference>
<dbReference type="GO" id="GO:0006508">
    <property type="term" value="P:proteolysis"/>
    <property type="evidence" value="ECO:0007669"/>
    <property type="project" value="UniProtKB-KW"/>
</dbReference>
<dbReference type="InterPro" id="IPR005162">
    <property type="entry name" value="Retrotrans_gag_dom"/>
</dbReference>
<dbReference type="Gene3D" id="3.10.20.370">
    <property type="match status" value="1"/>
</dbReference>
<evidence type="ECO:0000256" key="35">
    <source>
        <dbReference type="ARBA" id="ARBA00063849"/>
    </source>
</evidence>
<evidence type="ECO:0000256" key="18">
    <source>
        <dbReference type="ARBA" id="ARBA00022801"/>
    </source>
</evidence>
<keyword evidence="6" id="KW-0963">Cytoplasm</keyword>
<evidence type="ECO:0000256" key="17">
    <source>
        <dbReference type="ARBA" id="ARBA00022771"/>
    </source>
</evidence>
<accession>A0A9W3CGV1</accession>
<name>A0A9W3CGV1_RAPSA</name>
<feature type="domain" description="Reverse transcriptase" evidence="38">
    <location>
        <begin position="730"/>
        <end position="909"/>
    </location>
</feature>
<comment type="function">
    <text evidence="32">Integrase (IN) targets the VLP to the nucleus, where a subparticle preintegration complex (PIC) containing at least integrase and the newly synthesized dsDNA copy of the retrotransposon must transit the nuclear membrane. Once in the nucleus, integrase performs the integration of the dsDNA into the host genome.</text>
</comment>
<keyword evidence="27" id="KW-0238">DNA-binding</keyword>
<dbReference type="GO" id="GO:0004523">
    <property type="term" value="F:RNA-DNA hybrid ribonuclease activity"/>
    <property type="evidence" value="ECO:0007669"/>
    <property type="project" value="UniProtKB-EC"/>
</dbReference>
<dbReference type="Pfam" id="PF00078">
    <property type="entry name" value="RVT_1"/>
    <property type="match status" value="1"/>
</dbReference>
<dbReference type="CDD" id="cd09274">
    <property type="entry name" value="RNase_HI_RT_Ty3"/>
    <property type="match status" value="1"/>
</dbReference>
<dbReference type="InterPro" id="IPR041373">
    <property type="entry name" value="RT_RNaseH"/>
</dbReference>
<gene>
    <name evidence="41" type="primary">LOC130500129</name>
</gene>
<keyword evidence="24" id="KW-0695">RNA-directed DNA polymerase</keyword>
<dbReference type="KEGG" id="rsz:130500129"/>
<dbReference type="SUPFAM" id="SSF56672">
    <property type="entry name" value="DNA/RNA polymerases"/>
    <property type="match status" value="1"/>
</dbReference>
<dbReference type="Pfam" id="PF17921">
    <property type="entry name" value="Integrase_H2C2"/>
    <property type="match status" value="1"/>
</dbReference>
<dbReference type="FunFam" id="3.10.10.10:FF:000007">
    <property type="entry name" value="Retrovirus-related Pol polyprotein from transposon 17.6-like Protein"/>
    <property type="match status" value="1"/>
</dbReference>
<evidence type="ECO:0000256" key="12">
    <source>
        <dbReference type="ARBA" id="ARBA00022723"/>
    </source>
</evidence>
<keyword evidence="23" id="KW-0229">DNA integration</keyword>
<evidence type="ECO:0000256" key="32">
    <source>
        <dbReference type="ARBA" id="ARBA00025615"/>
    </source>
</evidence>
<keyword evidence="14" id="KW-0064">Aspartyl protease</keyword>
<evidence type="ECO:0000313" key="41">
    <source>
        <dbReference type="RefSeq" id="XP_056850830.1"/>
    </source>
</evidence>
<dbReference type="Gene3D" id="1.10.340.70">
    <property type="match status" value="1"/>
</dbReference>
<evidence type="ECO:0000256" key="4">
    <source>
        <dbReference type="ARBA" id="ARBA00004496"/>
    </source>
</evidence>
<dbReference type="OrthoDB" id="1108122at2759"/>
<dbReference type="Gene3D" id="3.30.70.270">
    <property type="match status" value="2"/>
</dbReference>
<keyword evidence="10" id="KW-0548">Nucleotidyltransferase</keyword>
<dbReference type="FunFam" id="1.10.340.70:FF:000001">
    <property type="entry name" value="Retrovirus-related Pol polyprotein from transposon gypsy-like Protein"/>
    <property type="match status" value="1"/>
</dbReference>
<keyword evidence="28" id="KW-0233">DNA recombination</keyword>
<dbReference type="InterPro" id="IPR021109">
    <property type="entry name" value="Peptidase_aspartic_dom_sf"/>
</dbReference>
<dbReference type="CDD" id="cd00303">
    <property type="entry name" value="retropepsin_like"/>
    <property type="match status" value="1"/>
</dbReference>
<dbReference type="Proteomes" id="UP000504610">
    <property type="component" value="Chromosome 9"/>
</dbReference>
<evidence type="ECO:0000256" key="31">
    <source>
        <dbReference type="ARBA" id="ARBA00025590"/>
    </source>
</evidence>
<dbReference type="PANTHER" id="PTHR35046">
    <property type="entry name" value="ZINC KNUCKLE (CCHC-TYPE) FAMILY PROTEIN"/>
    <property type="match status" value="1"/>
</dbReference>
<evidence type="ECO:0000256" key="36">
    <source>
        <dbReference type="ARBA" id="ARBA00082890"/>
    </source>
</evidence>
<dbReference type="InterPro" id="IPR043502">
    <property type="entry name" value="DNA/RNA_pol_sf"/>
</dbReference>
<evidence type="ECO:0000256" key="20">
    <source>
        <dbReference type="ARBA" id="ARBA00022840"/>
    </source>
</evidence>
<evidence type="ECO:0000256" key="13">
    <source>
        <dbReference type="ARBA" id="ARBA00022741"/>
    </source>
</evidence>
<evidence type="ECO:0000259" key="38">
    <source>
        <dbReference type="PROSITE" id="PS50878"/>
    </source>
</evidence>
<reference evidence="40" key="1">
    <citation type="journal article" date="2019" name="Database">
        <title>The radish genome database (RadishGD): an integrated information resource for radish genomics.</title>
        <authorList>
            <person name="Yu H.J."/>
            <person name="Baek S."/>
            <person name="Lee Y.J."/>
            <person name="Cho A."/>
            <person name="Mun J.H."/>
        </authorList>
    </citation>
    <scope>NUCLEOTIDE SEQUENCE [LARGE SCALE GENOMIC DNA]</scope>
    <source>
        <strain evidence="40">cv. WK10039</strain>
    </source>
</reference>
<keyword evidence="26" id="KW-0917">Virion maturation</keyword>
<evidence type="ECO:0000256" key="9">
    <source>
        <dbReference type="ARBA" id="ARBA00022679"/>
    </source>
</evidence>
<dbReference type="Gene3D" id="3.10.10.10">
    <property type="entry name" value="HIV Type 1 Reverse Transcriptase, subunit A, domain 1"/>
    <property type="match status" value="1"/>
</dbReference>
<sequence length="1363" mass="156095">MGSEEERNRPGNSYAGLSNLQMRALNDSMSNLLNTGLEAIHLRLDELQGRPAQSQTRTRRDRPRRHSRSDLEIRDESYDDDQSINRPRRAPRQQNQGDVNPFGRNERTDNGLGGLKLKIPSFDGKNDPDAFLEWERKIELVFDCQNFSDIKKVRLAAAEFTGYAINWYDRVVTSRRRAGVAPVVTWDELSMLMRTRFVPDHYHRDLHHKLRRLLQGSKSVEDYHQEMETLMIKADVDEPLDATMARFLTGLNRDIQDRMELEDYDSMEQMLHKAVLIEQQLKRKGLSKSTFASKPAFASKPNYQDKGKSPSTTNNAFKTDVPARFDKGKAVETPSRARDIRCFKCQGLGHYANRYPNQKVMVLLENGEIESEEDKEDLGPVYDTDDEEEALDFPVHGPLLVTRKTLDDTFDPIFDEEADGVIDEFCSTFVESSGPIYDEDVLDEPSQGSLLVTRRTLSVQPKSNEKEQRENLFHSRCLISDKVCSLIIDGGSCTNVASDTLVKKLGLVTRPLPRPFRLEWLNEAGEQYVKEQVTVPLSIGRYEDEVVCNVLPMDACHVLLGRPWQFDKKAVHDGFTNRHSFDHKGKKITLVPLSPSEVHQDQVQLRKNRDQDSKADKPETSTRNSNFFVKESQVRKSLCSQKPFLLLVYKESLLASSSSDLAPEIPSEFLGILQDYSDVFPEENPKGLPPVRGIEHQIDLVPGASLPNRPAYRTNPVETKELEKQINDLLEKGYIRESLSPCAVPVLLVPKKDGSWRMCVDCRAINNITVKYRHPIPRLDDMLDELHGSKYFSKIDLKSGYHQIRMKEGDEWKTAFKTKLGLYEWLVMPFGLTNAPSTFMRLMNHVLRSFIGHFVVVYFDDILIYSKSLDEHKQHLKSVLEVLRKEHLFANLGKCSFGTDHVVFLGFVVGADGLRVDEQKVQAIRDWPIPKTISEVRSFHGLAGFYRRFVQNFSTLAAPLTEVIKKNVGFKWGPAQEEAFEILKGKLTNAPLLVLPDFSKAFEIECDASGVGIGAVLMQEGKPVAYFSEKLGGAMLNYPTYDQELYALVRALQTWQHYLWPKEFIIHTDHQSLRHLKGQQKLNKRHARWMEFIETFPYVIKYKQGKENVVADALSRRYTLLSALETKLLGFEFIKDLYASDQDFKEIFRKCTKVAYGKYFQSSGFLFFDNRLCVPQCSLRELFLREAHGGGLMGHFGVKKTYKAVHDHFYWPSLMKDVERICGRCVVCKKSKPKASNPGLYSALPIPSHPWVDISMDFVLGLPRSKAGRDSIFVVVDRFSKMAHFIPCHKTDDAVQVADLFFKEVVRLHGMPKTIVSDRDAKWQRKVDTIKKLHEQVRANIEAKTKGYKRLADKKRRNDLSGR</sequence>
<evidence type="ECO:0000256" key="8">
    <source>
        <dbReference type="ARBA" id="ARBA00022670"/>
    </source>
</evidence>
<dbReference type="GO" id="GO:0003723">
    <property type="term" value="F:RNA binding"/>
    <property type="evidence" value="ECO:0007669"/>
    <property type="project" value="UniProtKB-KW"/>
</dbReference>
<comment type="catalytic activity">
    <reaction evidence="1">
        <text>Endonucleolytic cleavage to 5'-phosphomonoester.</text>
        <dbReference type="EC" id="3.1.26.4"/>
    </reaction>
</comment>
<feature type="domain" description="Integrase catalytic" evidence="39">
    <location>
        <begin position="1246"/>
        <end position="1363"/>
    </location>
</feature>
<evidence type="ECO:0000256" key="15">
    <source>
        <dbReference type="ARBA" id="ARBA00022758"/>
    </source>
</evidence>
<dbReference type="Pfam" id="PF03732">
    <property type="entry name" value="Retrotrans_gag"/>
    <property type="match status" value="1"/>
</dbReference>
<evidence type="ECO:0000313" key="40">
    <source>
        <dbReference type="Proteomes" id="UP000504610"/>
    </source>
</evidence>
<keyword evidence="12" id="KW-0479">Metal-binding</keyword>
<evidence type="ECO:0000256" key="11">
    <source>
        <dbReference type="ARBA" id="ARBA00022722"/>
    </source>
</evidence>
<comment type="subunit">
    <text evidence="35">The protease is a homodimer, whose active site consists of two apposed aspartic acid residues.</text>
</comment>
<evidence type="ECO:0000256" key="3">
    <source>
        <dbReference type="ARBA" id="ARBA00004123"/>
    </source>
</evidence>
<comment type="function">
    <text evidence="31">Reverse transcriptase/ribonuclease H (RT) is a multifunctional enzyme that catalyzes the conversion of the retro-elements RNA genome into dsDNA within the VLP. The enzyme displays a DNA polymerase activity that can copy either DNA or RNA templates, and a ribonuclease H (RNase H) activity that cleaves the RNA strand of RNA-DNA heteroduplexes during plus-strand synthesis and hydrolyzes RNA primers. The conversion leads to a linear dsDNA copy of the retrotransposon that includes long terminal repeats (LTRs) at both ends.</text>
</comment>
<evidence type="ECO:0000256" key="5">
    <source>
        <dbReference type="ARBA" id="ARBA00012493"/>
    </source>
</evidence>
<comment type="function">
    <text evidence="34">Capsid protein (CA) is the structural component of the virus-like particle (VLP), forming the shell that encapsulates the genomic RNA-nucleocapsid complex.</text>
</comment>
<dbReference type="GO" id="GO:0003887">
    <property type="term" value="F:DNA-directed DNA polymerase activity"/>
    <property type="evidence" value="ECO:0007669"/>
    <property type="project" value="UniProtKB-KW"/>
</dbReference>
<keyword evidence="11" id="KW-0540">Nuclease</keyword>
<evidence type="ECO:0000256" key="7">
    <source>
        <dbReference type="ARBA" id="ARBA00022612"/>
    </source>
</evidence>
<feature type="region of interest" description="Disordered" evidence="37">
    <location>
        <begin position="48"/>
        <end position="115"/>
    </location>
</feature>